<organism evidence="2 3">
    <name type="scientific">Candidatus Nitrospira nitrosa</name>
    <dbReference type="NCBI Taxonomy" id="1742972"/>
    <lineage>
        <taxon>Bacteria</taxon>
        <taxon>Pseudomonadati</taxon>
        <taxon>Nitrospirota</taxon>
        <taxon>Nitrospiria</taxon>
        <taxon>Nitrospirales</taxon>
        <taxon>Nitrospiraceae</taxon>
        <taxon>Nitrospira</taxon>
    </lineage>
</organism>
<evidence type="ECO:0000259" key="1">
    <source>
        <dbReference type="Pfam" id="PF10135"/>
    </source>
</evidence>
<evidence type="ECO:0000313" key="2">
    <source>
        <dbReference type="EMBL" id="CUS37727.1"/>
    </source>
</evidence>
<protein>
    <recommendedName>
        <fullName evidence="1">Flagellar protein FlgJ N-terminal domain-containing protein</fullName>
    </recommendedName>
</protein>
<dbReference type="InterPro" id="IPR019301">
    <property type="entry name" value="Flagellar_prot_FlgJ_N"/>
</dbReference>
<evidence type="ECO:0000313" key="3">
    <source>
        <dbReference type="Proteomes" id="UP000199032"/>
    </source>
</evidence>
<feature type="domain" description="Flagellar protein FlgJ N-terminal" evidence="1">
    <location>
        <begin position="69"/>
        <end position="112"/>
    </location>
</feature>
<proteinExistence type="predicted"/>
<dbReference type="STRING" id="1742972.COMA1_40224"/>
<keyword evidence="3" id="KW-1185">Reference proteome</keyword>
<dbReference type="Proteomes" id="UP000199032">
    <property type="component" value="Unassembled WGS sequence"/>
</dbReference>
<dbReference type="AlphaFoldDB" id="A0A0S4LKC8"/>
<name>A0A0S4LKC8_9BACT</name>
<accession>A0A0S4LKC8</accession>
<dbReference type="OrthoDB" id="9800413at2"/>
<dbReference type="EMBL" id="CZQA01000010">
    <property type="protein sequence ID" value="CUS37727.1"/>
    <property type="molecule type" value="Genomic_DNA"/>
</dbReference>
<gene>
    <name evidence="2" type="ORF">COMA1_40224</name>
</gene>
<sequence>MDGITQTGLEKSRALLSSPLYMDPGTLLPSGQLRNSHNPLIVQDVMKERQKLIEAGKQFESYFVSHLLKVMRETVPQGAIANKQGAYFHSFYDEEIGRRAAESGGLGIARMVQEHAEKYFAGPSAEHSSFPVRDR</sequence>
<reference evidence="2 3" key="1">
    <citation type="submission" date="2015-10" db="EMBL/GenBank/DDBJ databases">
        <authorList>
            <person name="Gilbert D.G."/>
        </authorList>
    </citation>
    <scope>NUCLEOTIDE SEQUENCE [LARGE SCALE GENOMIC DNA]</scope>
    <source>
        <strain evidence="2">COMA1</strain>
    </source>
</reference>
<dbReference type="Pfam" id="PF10135">
    <property type="entry name" value="Rod-binding"/>
    <property type="match status" value="1"/>
</dbReference>